<feature type="transmembrane region" description="Helical" evidence="1">
    <location>
        <begin position="179"/>
        <end position="202"/>
    </location>
</feature>
<feature type="transmembrane region" description="Helical" evidence="1">
    <location>
        <begin position="87"/>
        <end position="113"/>
    </location>
</feature>
<protein>
    <submittedName>
        <fullName evidence="2">Rfc-like protein</fullName>
    </submittedName>
</protein>
<accession>Q56618</accession>
<feature type="transmembrane region" description="Helical" evidence="1">
    <location>
        <begin position="125"/>
        <end position="143"/>
    </location>
</feature>
<name>Q56618_VIBCL</name>
<feature type="transmembrane region" description="Helical" evidence="1">
    <location>
        <begin position="31"/>
        <end position="49"/>
    </location>
</feature>
<reference evidence="2" key="1">
    <citation type="journal article" date="1997" name="J. Bacteriol.">
        <title>Novel Vibrio cholerae O139 genes involved in lipopolysaccharide biosynthesis.</title>
        <authorList>
            <person name="Stroeher U.H."/>
            <person name="Parasivam G."/>
            <person name="Dredge B.K."/>
            <person name="Manning P.A."/>
        </authorList>
    </citation>
    <scope>NUCLEOTIDE SEQUENCE</scope>
    <source>
        <strain evidence="2">AI-1837</strain>
    </source>
</reference>
<feature type="transmembrane region" description="Helical" evidence="1">
    <location>
        <begin position="155"/>
        <end position="172"/>
    </location>
</feature>
<dbReference type="PIR" id="S70876">
    <property type="entry name" value="S70876"/>
</dbReference>
<keyword evidence="1" id="KW-0472">Membrane</keyword>
<gene>
    <name evidence="2" type="primary">ORF41x8</name>
</gene>
<dbReference type="RefSeq" id="WP_232694839.1">
    <property type="nucleotide sequence ID" value="NZ_CP046840.1"/>
</dbReference>
<evidence type="ECO:0000256" key="1">
    <source>
        <dbReference type="SAM" id="Phobius"/>
    </source>
</evidence>
<evidence type="ECO:0000313" key="2">
    <source>
        <dbReference type="EMBL" id="CAA69121.1"/>
    </source>
</evidence>
<keyword evidence="1" id="KW-1133">Transmembrane helix</keyword>
<feature type="transmembrane region" description="Helical" evidence="1">
    <location>
        <begin position="285"/>
        <end position="303"/>
    </location>
</feature>
<feature type="transmembrane region" description="Helical" evidence="1">
    <location>
        <begin position="214"/>
        <end position="241"/>
    </location>
</feature>
<dbReference type="EMBL" id="Y07786">
    <property type="protein sequence ID" value="CAA69121.1"/>
    <property type="molecule type" value="Genomic_DNA"/>
</dbReference>
<sequence length="354" mass="41897">MIFLKYFLVLSFLFSFRSVKLSANRVVVEDLIKTFFFVFIFSFFYLALVRNVFFSIWIVREFFFLFFISFLWIFLKNKNVFEYCLIYFLFIVNVLHVLQSIIGYKIVYFYNFLDMLWLPGTARQTLVYSPGEFGTFFVLWFGLYFDRINVFIDEASTYAIINFALSVFLISVSRRKFAICFFAFSFFASMAKVFVILLPLFLFFNLLNFKFNRLIKLFILFVFVFIISYPFLINILVDLFFNGQIILDLSDSLSARVYWTWMISQGSSLWDLGEMSLTNFAAFDGYVSKLAFFMGGLFSLLFVRQKIFALSLLFTLIASFQYGSVFFMGWLYYILLVSFNNITHLNRGAKRCAV</sequence>
<feature type="transmembrane region" description="Helical" evidence="1">
    <location>
        <begin position="310"/>
        <end position="335"/>
    </location>
</feature>
<keyword evidence="1" id="KW-0812">Transmembrane</keyword>
<feature type="transmembrane region" description="Helical" evidence="1">
    <location>
        <begin position="56"/>
        <end position="75"/>
    </location>
</feature>
<organism evidence="2">
    <name type="scientific">Vibrio cholerae</name>
    <dbReference type="NCBI Taxonomy" id="666"/>
    <lineage>
        <taxon>Bacteria</taxon>
        <taxon>Pseudomonadati</taxon>
        <taxon>Pseudomonadota</taxon>
        <taxon>Gammaproteobacteria</taxon>
        <taxon>Vibrionales</taxon>
        <taxon>Vibrionaceae</taxon>
        <taxon>Vibrio</taxon>
    </lineage>
</organism>
<proteinExistence type="predicted"/>
<dbReference type="AlphaFoldDB" id="Q56618"/>